<accession>A0A1J5E0A7</accession>
<dbReference type="NCBIfam" id="TIGR03139">
    <property type="entry name" value="QueF-II"/>
    <property type="match status" value="1"/>
</dbReference>
<dbReference type="GO" id="GO:0033739">
    <property type="term" value="F:preQ1 synthase activity"/>
    <property type="evidence" value="ECO:0007669"/>
    <property type="project" value="UniProtKB-UniRule"/>
</dbReference>
<keyword evidence="3 5" id="KW-0521">NADP</keyword>
<feature type="active site" description="Proton donor" evidence="5">
    <location>
        <position position="58"/>
    </location>
</feature>
<dbReference type="PIRSF" id="PIRSF027377">
    <property type="entry name" value="Nitrile_oxidored_QueF"/>
    <property type="match status" value="1"/>
</dbReference>
<keyword evidence="1 5" id="KW-0963">Cytoplasm</keyword>
<evidence type="ECO:0000256" key="1">
    <source>
        <dbReference type="ARBA" id="ARBA00022490"/>
    </source>
</evidence>
<protein>
    <recommendedName>
        <fullName evidence="5">NADPH-dependent 7-cyano-7-deazaguanine reductase</fullName>
        <ecNumber evidence="5">1.7.1.13</ecNumber>
    </recommendedName>
    <alternativeName>
        <fullName evidence="5">7-cyano-7-carbaguanine reductase</fullName>
    </alternativeName>
    <alternativeName>
        <fullName evidence="5">NADPH-dependent nitrile oxidoreductase</fullName>
    </alternativeName>
    <alternativeName>
        <fullName evidence="5">PreQ(0) reductase</fullName>
    </alternativeName>
</protein>
<dbReference type="PANTHER" id="PTHR34354:SF1">
    <property type="entry name" value="NADPH-DEPENDENT 7-CYANO-7-DEAZAGUANINE REDUCTASE"/>
    <property type="match status" value="1"/>
</dbReference>
<dbReference type="GO" id="GO:0005737">
    <property type="term" value="C:cytoplasm"/>
    <property type="evidence" value="ECO:0007669"/>
    <property type="project" value="UniProtKB-SubCell"/>
</dbReference>
<name>A0A1J5E0A7_9BACT</name>
<evidence type="ECO:0000313" key="7">
    <source>
        <dbReference type="Proteomes" id="UP000183085"/>
    </source>
</evidence>
<dbReference type="InterPro" id="IPR016856">
    <property type="entry name" value="QueF_type1"/>
</dbReference>
<dbReference type="Proteomes" id="UP000183085">
    <property type="component" value="Unassembled WGS sequence"/>
</dbReference>
<comment type="function">
    <text evidence="5">Catalyzes the NADPH-dependent reduction of 7-cyano-7-deazaguanine (preQ0) to 7-aminomethyl-7-deazaguanine (preQ1).</text>
</comment>
<dbReference type="InterPro" id="IPR050084">
    <property type="entry name" value="NADPH_dep_7-cyano-7-deazaG_red"/>
</dbReference>
<dbReference type="InterPro" id="IPR029500">
    <property type="entry name" value="QueF"/>
</dbReference>
<evidence type="ECO:0000256" key="3">
    <source>
        <dbReference type="ARBA" id="ARBA00022857"/>
    </source>
</evidence>
<keyword evidence="2 5" id="KW-0671">Queuosine biosynthesis</keyword>
<organism evidence="6 7">
    <name type="scientific">Candidatus Desantisbacteria bacterium CG2_30_40_21</name>
    <dbReference type="NCBI Taxonomy" id="1817895"/>
    <lineage>
        <taxon>Bacteria</taxon>
        <taxon>Candidatus Desantisiibacteriota</taxon>
    </lineage>
</organism>
<dbReference type="AlphaFoldDB" id="A0A1J5E0A7"/>
<evidence type="ECO:0000256" key="2">
    <source>
        <dbReference type="ARBA" id="ARBA00022785"/>
    </source>
</evidence>
<dbReference type="EMBL" id="MNYI01000247">
    <property type="protein sequence ID" value="OIP36120.1"/>
    <property type="molecule type" value="Genomic_DNA"/>
</dbReference>
<dbReference type="UniPathway" id="UPA00392"/>
<sequence>MQQSLNLSEYKGKQDNIRGLKITPDLEVVENQYNDNDYLVELKTNEFTTVCPKTGLPDFAIVTIQYKPDQYLVEQKSLKLYLVGYRNIGIFQEHATNKILEDFIACVQPKWAKIETIWNARGGIDVRVKRES</sequence>
<evidence type="ECO:0000256" key="5">
    <source>
        <dbReference type="HAMAP-Rule" id="MF_00818"/>
    </source>
</evidence>
<comment type="similarity">
    <text evidence="5">Belongs to the GTP cyclohydrolase I family. QueF type 1 subfamily.</text>
</comment>
<dbReference type="HAMAP" id="MF_00818">
    <property type="entry name" value="QueF_type1"/>
    <property type="match status" value="1"/>
</dbReference>
<comment type="caution">
    <text evidence="5">Lacks conserved residue(s) required for the propagation of feature annotation.</text>
</comment>
<proteinExistence type="inferred from homology"/>
<reference evidence="6 7" key="1">
    <citation type="journal article" date="2016" name="Environ. Microbiol.">
        <title>Genomic resolution of a cold subsurface aquifer community provides metabolic insights for novel microbes adapted to high CO concentrations.</title>
        <authorList>
            <person name="Probst A.J."/>
            <person name="Castelle C.J."/>
            <person name="Singh A."/>
            <person name="Brown C.T."/>
            <person name="Anantharaman K."/>
            <person name="Sharon I."/>
            <person name="Hug L.A."/>
            <person name="Burstein D."/>
            <person name="Emerson J.B."/>
            <person name="Thomas B.C."/>
            <person name="Banfield J.F."/>
        </authorList>
    </citation>
    <scope>NUCLEOTIDE SEQUENCE [LARGE SCALE GENOMIC DNA]</scope>
    <source>
        <strain evidence="6">CG2_30_40_21</strain>
    </source>
</reference>
<keyword evidence="4 5" id="KW-0560">Oxidoreductase</keyword>
<evidence type="ECO:0000256" key="4">
    <source>
        <dbReference type="ARBA" id="ARBA00023002"/>
    </source>
</evidence>
<evidence type="ECO:0000313" key="6">
    <source>
        <dbReference type="EMBL" id="OIP36120.1"/>
    </source>
</evidence>
<comment type="subcellular location">
    <subcellularLocation>
        <location evidence="5">Cytoplasm</location>
    </subcellularLocation>
</comment>
<comment type="pathway">
    <text evidence="5">tRNA modification; tRNA-queuosine biosynthesis.</text>
</comment>
<dbReference type="PANTHER" id="PTHR34354">
    <property type="entry name" value="NADPH-DEPENDENT 7-CYANO-7-DEAZAGUANINE REDUCTASE"/>
    <property type="match status" value="1"/>
</dbReference>
<dbReference type="Gene3D" id="3.30.1130.10">
    <property type="match status" value="1"/>
</dbReference>
<comment type="catalytic activity">
    <reaction evidence="5">
        <text>7-aminomethyl-7-carbaguanine + 2 NADP(+) = 7-cyano-7-carbaguanine + 2 NADPH + 3 H(+)</text>
        <dbReference type="Rhea" id="RHEA:13409"/>
        <dbReference type="ChEBI" id="CHEBI:15378"/>
        <dbReference type="ChEBI" id="CHEBI:45075"/>
        <dbReference type="ChEBI" id="CHEBI:57783"/>
        <dbReference type="ChEBI" id="CHEBI:58349"/>
        <dbReference type="ChEBI" id="CHEBI:58703"/>
        <dbReference type="EC" id="1.7.1.13"/>
    </reaction>
</comment>
<dbReference type="SUPFAM" id="SSF55620">
    <property type="entry name" value="Tetrahydrobiopterin biosynthesis enzymes-like"/>
    <property type="match status" value="1"/>
</dbReference>
<dbReference type="GO" id="GO:0008616">
    <property type="term" value="P:tRNA queuosine(34) biosynthetic process"/>
    <property type="evidence" value="ECO:0007669"/>
    <property type="project" value="UniProtKB-UniRule"/>
</dbReference>
<feature type="binding site" evidence="5">
    <location>
        <begin position="92"/>
        <end position="93"/>
    </location>
    <ligand>
        <name>substrate</name>
    </ligand>
</feature>
<dbReference type="STRING" id="1817895.AUJ95_09585"/>
<dbReference type="EC" id="1.7.1.13" evidence="5"/>
<comment type="caution">
    <text evidence="6">The sequence shown here is derived from an EMBL/GenBank/DDBJ whole genome shotgun (WGS) entry which is preliminary data.</text>
</comment>
<dbReference type="InterPro" id="IPR043133">
    <property type="entry name" value="GTP-CH-I_C/QueF"/>
</dbReference>
<gene>
    <name evidence="5" type="primary">queF</name>
    <name evidence="6" type="ORF">AUJ95_09585</name>
</gene>
<feature type="active site" description="Thioimide intermediate" evidence="5">
    <location>
        <position position="51"/>
    </location>
</feature>
<dbReference type="Pfam" id="PF14489">
    <property type="entry name" value="QueF"/>
    <property type="match status" value="1"/>
</dbReference>